<evidence type="ECO:0000313" key="3">
    <source>
        <dbReference type="Proteomes" id="UP000735302"/>
    </source>
</evidence>
<protein>
    <submittedName>
        <fullName evidence="2">Uncharacterized protein</fullName>
    </submittedName>
</protein>
<sequence>MSVPDRAPKEEDCKNALRPLGLVQTRASGHMTHHVISGVQEAQKDGSDRGHATGEGQTPSPALYGIDGGFGHLAGWVAQAGVQRGALVGQSDAKLTVTLIDRVSDPSKVNSNADRSCV</sequence>
<accession>A0AAV4CLA9</accession>
<comment type="caution">
    <text evidence="2">The sequence shown here is derived from an EMBL/GenBank/DDBJ whole genome shotgun (WGS) entry which is preliminary data.</text>
</comment>
<proteinExistence type="predicted"/>
<gene>
    <name evidence="2" type="ORF">PoB_005925500</name>
</gene>
<evidence type="ECO:0000256" key="1">
    <source>
        <dbReference type="SAM" id="MobiDB-lite"/>
    </source>
</evidence>
<name>A0AAV4CLA9_9GAST</name>
<organism evidence="2 3">
    <name type="scientific">Plakobranchus ocellatus</name>
    <dbReference type="NCBI Taxonomy" id="259542"/>
    <lineage>
        <taxon>Eukaryota</taxon>
        <taxon>Metazoa</taxon>
        <taxon>Spiralia</taxon>
        <taxon>Lophotrochozoa</taxon>
        <taxon>Mollusca</taxon>
        <taxon>Gastropoda</taxon>
        <taxon>Heterobranchia</taxon>
        <taxon>Euthyneura</taxon>
        <taxon>Panpulmonata</taxon>
        <taxon>Sacoglossa</taxon>
        <taxon>Placobranchoidea</taxon>
        <taxon>Plakobranchidae</taxon>
        <taxon>Plakobranchus</taxon>
    </lineage>
</organism>
<dbReference type="EMBL" id="BLXT01006675">
    <property type="protein sequence ID" value="GFO32750.1"/>
    <property type="molecule type" value="Genomic_DNA"/>
</dbReference>
<dbReference type="Proteomes" id="UP000735302">
    <property type="component" value="Unassembled WGS sequence"/>
</dbReference>
<evidence type="ECO:0000313" key="2">
    <source>
        <dbReference type="EMBL" id="GFO32750.1"/>
    </source>
</evidence>
<keyword evidence="3" id="KW-1185">Reference proteome</keyword>
<feature type="region of interest" description="Disordered" evidence="1">
    <location>
        <begin position="38"/>
        <end position="64"/>
    </location>
</feature>
<reference evidence="2 3" key="1">
    <citation type="journal article" date="2021" name="Elife">
        <title>Chloroplast acquisition without the gene transfer in kleptoplastic sea slugs, Plakobranchus ocellatus.</title>
        <authorList>
            <person name="Maeda T."/>
            <person name="Takahashi S."/>
            <person name="Yoshida T."/>
            <person name="Shimamura S."/>
            <person name="Takaki Y."/>
            <person name="Nagai Y."/>
            <person name="Toyoda A."/>
            <person name="Suzuki Y."/>
            <person name="Arimoto A."/>
            <person name="Ishii H."/>
            <person name="Satoh N."/>
            <person name="Nishiyama T."/>
            <person name="Hasebe M."/>
            <person name="Maruyama T."/>
            <person name="Minagawa J."/>
            <person name="Obokata J."/>
            <person name="Shigenobu S."/>
        </authorList>
    </citation>
    <scope>NUCLEOTIDE SEQUENCE [LARGE SCALE GENOMIC DNA]</scope>
</reference>
<feature type="compositionally biased region" description="Basic and acidic residues" evidence="1">
    <location>
        <begin position="42"/>
        <end position="52"/>
    </location>
</feature>
<dbReference type="AlphaFoldDB" id="A0AAV4CLA9"/>